<comment type="caution">
    <text evidence="1">The sequence shown here is derived from an EMBL/GenBank/DDBJ whole genome shotgun (WGS) entry which is preliminary data.</text>
</comment>
<evidence type="ECO:0000313" key="2">
    <source>
        <dbReference type="Proteomes" id="UP001148838"/>
    </source>
</evidence>
<accession>A0ABQ8SDJ2</accession>
<keyword evidence="2" id="KW-1185">Reference proteome</keyword>
<proteinExistence type="predicted"/>
<dbReference type="InterPro" id="IPR036397">
    <property type="entry name" value="RNaseH_sf"/>
</dbReference>
<dbReference type="PANTHER" id="PTHR47326">
    <property type="entry name" value="TRANSPOSABLE ELEMENT TC3 TRANSPOSASE-LIKE PROTEIN"/>
    <property type="match status" value="1"/>
</dbReference>
<gene>
    <name evidence="1" type="ORF">ANN_20777</name>
</gene>
<dbReference type="Gene3D" id="3.30.420.10">
    <property type="entry name" value="Ribonuclease H-like superfamily/Ribonuclease H"/>
    <property type="match status" value="1"/>
</dbReference>
<sequence length="423" mass="48469">MVAFSIEERTYIIEAYFHTERKKSVRQPTKVTEDAVEDARERMQRSPNKSVKKLTVEIGVSYGNAHKILRKKLGMFPYKVSVVQELKPPDFTARLKYCHWFEQQMTNEILNQTFYIDEAWFHLSGYVNSQNFRIWNANNPYEFIETPLHAEKIGVWAAMSRRRITGPIFFDETVNATVYREQLLQKFFEEVHDDELQKRYFQQDGATAHTAGSTINFLEEFYDTRLISTGLWPPRNPPLSMSSTLSGPTEVVPRPLVGIQGPVSVISWNSLKLVSETWMCSGIFQDNLKNATVHMGNEVHPCTYSIAVKAVVASIWKTITVSGISSAFVCQTLQYKSEPEMFTTKECRSMVRNTSRPFIVEAKRTWGFYLPASYAQIPISTSFTDAPLAKFLDAGALDQDNIRYAICTEETERSTCPQCDDRS</sequence>
<organism evidence="1 2">
    <name type="scientific">Periplaneta americana</name>
    <name type="common">American cockroach</name>
    <name type="synonym">Blatta americana</name>
    <dbReference type="NCBI Taxonomy" id="6978"/>
    <lineage>
        <taxon>Eukaryota</taxon>
        <taxon>Metazoa</taxon>
        <taxon>Ecdysozoa</taxon>
        <taxon>Arthropoda</taxon>
        <taxon>Hexapoda</taxon>
        <taxon>Insecta</taxon>
        <taxon>Pterygota</taxon>
        <taxon>Neoptera</taxon>
        <taxon>Polyneoptera</taxon>
        <taxon>Dictyoptera</taxon>
        <taxon>Blattodea</taxon>
        <taxon>Blattoidea</taxon>
        <taxon>Blattidae</taxon>
        <taxon>Blattinae</taxon>
        <taxon>Periplaneta</taxon>
    </lineage>
</organism>
<evidence type="ECO:0000313" key="1">
    <source>
        <dbReference type="EMBL" id="KAJ4432161.1"/>
    </source>
</evidence>
<dbReference type="Proteomes" id="UP001148838">
    <property type="component" value="Unassembled WGS sequence"/>
</dbReference>
<protein>
    <recommendedName>
        <fullName evidence="3">Transposase</fullName>
    </recommendedName>
</protein>
<dbReference type="PANTHER" id="PTHR47326:SF1">
    <property type="entry name" value="HTH PSQ-TYPE DOMAIN-CONTAINING PROTEIN"/>
    <property type="match status" value="1"/>
</dbReference>
<name>A0ABQ8SDJ2_PERAM</name>
<evidence type="ECO:0008006" key="3">
    <source>
        <dbReference type="Google" id="ProtNLM"/>
    </source>
</evidence>
<dbReference type="EMBL" id="JAJSOF020000029">
    <property type="protein sequence ID" value="KAJ4432161.1"/>
    <property type="molecule type" value="Genomic_DNA"/>
</dbReference>
<reference evidence="1 2" key="1">
    <citation type="journal article" date="2022" name="Allergy">
        <title>Genome assembly and annotation of Periplaneta americana reveal a comprehensive cockroach allergen profile.</title>
        <authorList>
            <person name="Wang L."/>
            <person name="Xiong Q."/>
            <person name="Saelim N."/>
            <person name="Wang L."/>
            <person name="Nong W."/>
            <person name="Wan A.T."/>
            <person name="Shi M."/>
            <person name="Liu X."/>
            <person name="Cao Q."/>
            <person name="Hui J.H.L."/>
            <person name="Sookrung N."/>
            <person name="Leung T.F."/>
            <person name="Tungtrongchitr A."/>
            <person name="Tsui S.K.W."/>
        </authorList>
    </citation>
    <scope>NUCLEOTIDE SEQUENCE [LARGE SCALE GENOMIC DNA]</scope>
    <source>
        <strain evidence="1">PWHHKU_190912</strain>
    </source>
</reference>